<keyword evidence="2" id="KW-1185">Reference proteome</keyword>
<reference evidence="1 2" key="1">
    <citation type="journal article" date="2023" name="Plants (Basel)">
        <title>Bridging the Gap: Combining Genomics and Transcriptomics Approaches to Understand Stylosanthes scabra, an Orphan Legume from the Brazilian Caatinga.</title>
        <authorList>
            <person name="Ferreira-Neto J.R.C."/>
            <person name="da Silva M.D."/>
            <person name="Binneck E."/>
            <person name="de Melo N.F."/>
            <person name="da Silva R.H."/>
            <person name="de Melo A.L.T.M."/>
            <person name="Pandolfi V."/>
            <person name="Bustamante F.O."/>
            <person name="Brasileiro-Vidal A.C."/>
            <person name="Benko-Iseppon A.M."/>
        </authorList>
    </citation>
    <scope>NUCLEOTIDE SEQUENCE [LARGE SCALE GENOMIC DNA]</scope>
    <source>
        <tissue evidence="1">Leaves</tissue>
    </source>
</reference>
<comment type="caution">
    <text evidence="1">The sequence shown here is derived from an EMBL/GenBank/DDBJ whole genome shotgun (WGS) entry which is preliminary data.</text>
</comment>
<sequence length="184" mass="21023">MAEEQCLCLLTVGKLWAIKLSNLKKLEDDVVKDWTCPFVFDSKIYMVPSSLDPPYACYPIPVYEFIFEERKIVKAESPDPAPFPLYSSFVVNTPGSGDVYFYTDLRVSVKDSPLFYVLSPGSKIWKSINPPSNFRDPEHVRRLFHRSRGENHIWPALTLFNNLGSDTSGFGQPQQKQLQRLPCA</sequence>
<organism evidence="1 2">
    <name type="scientific">Stylosanthes scabra</name>
    <dbReference type="NCBI Taxonomy" id="79078"/>
    <lineage>
        <taxon>Eukaryota</taxon>
        <taxon>Viridiplantae</taxon>
        <taxon>Streptophyta</taxon>
        <taxon>Embryophyta</taxon>
        <taxon>Tracheophyta</taxon>
        <taxon>Spermatophyta</taxon>
        <taxon>Magnoliopsida</taxon>
        <taxon>eudicotyledons</taxon>
        <taxon>Gunneridae</taxon>
        <taxon>Pentapetalae</taxon>
        <taxon>rosids</taxon>
        <taxon>fabids</taxon>
        <taxon>Fabales</taxon>
        <taxon>Fabaceae</taxon>
        <taxon>Papilionoideae</taxon>
        <taxon>50 kb inversion clade</taxon>
        <taxon>dalbergioids sensu lato</taxon>
        <taxon>Dalbergieae</taxon>
        <taxon>Pterocarpus clade</taxon>
        <taxon>Stylosanthes</taxon>
    </lineage>
</organism>
<proteinExistence type="predicted"/>
<evidence type="ECO:0000313" key="2">
    <source>
        <dbReference type="Proteomes" id="UP001341840"/>
    </source>
</evidence>
<dbReference type="Proteomes" id="UP001341840">
    <property type="component" value="Unassembled WGS sequence"/>
</dbReference>
<protein>
    <submittedName>
        <fullName evidence="1">Uncharacterized protein</fullName>
    </submittedName>
</protein>
<gene>
    <name evidence="1" type="ORF">PIB30_070895</name>
</gene>
<evidence type="ECO:0000313" key="1">
    <source>
        <dbReference type="EMBL" id="MED6198891.1"/>
    </source>
</evidence>
<dbReference type="EMBL" id="JASCZI010212256">
    <property type="protein sequence ID" value="MED6198891.1"/>
    <property type="molecule type" value="Genomic_DNA"/>
</dbReference>
<name>A0ABU6XM24_9FABA</name>
<accession>A0ABU6XM24</accession>